<protein>
    <submittedName>
        <fullName evidence="1">SRPBCC family protein</fullName>
    </submittedName>
</protein>
<dbReference type="Pfam" id="PF10604">
    <property type="entry name" value="Polyketide_cyc2"/>
    <property type="match status" value="1"/>
</dbReference>
<dbReference type="InterPro" id="IPR023393">
    <property type="entry name" value="START-like_dom_sf"/>
</dbReference>
<dbReference type="CDD" id="cd07818">
    <property type="entry name" value="SRPBCC_1"/>
    <property type="match status" value="1"/>
</dbReference>
<name>A0ABU7XM91_9HYPH</name>
<organism evidence="1 2">
    <name type="scientific">Methylocystis borbori</name>
    <dbReference type="NCBI Taxonomy" id="3118750"/>
    <lineage>
        <taxon>Bacteria</taxon>
        <taxon>Pseudomonadati</taxon>
        <taxon>Pseudomonadota</taxon>
        <taxon>Alphaproteobacteria</taxon>
        <taxon>Hyphomicrobiales</taxon>
        <taxon>Methylocystaceae</taxon>
        <taxon>Methylocystis</taxon>
    </lineage>
</organism>
<proteinExistence type="predicted"/>
<gene>
    <name evidence="1" type="ORF">V3H18_14130</name>
</gene>
<sequence length="193" mass="20822">MTLLLFVICLIVAVAALAIHLQPDRFVVTRSALIDAAPEKVFAAINNLRNWDSWSPWANLDPHATASFEGPAAGPGAAFEWSGDKSVGAGRMTIVDSRPTERVDIKLDMRKPFKGSNDISFALAPDGEDVAGSWLARAFRVGRKSPARTHVTWTMSGQADFVSKAVNLAMNCDKMVGGQFEKGLANLNAHLSK</sequence>
<dbReference type="Proteomes" id="UP001350748">
    <property type="component" value="Unassembled WGS sequence"/>
</dbReference>
<evidence type="ECO:0000313" key="2">
    <source>
        <dbReference type="Proteomes" id="UP001350748"/>
    </source>
</evidence>
<dbReference type="InterPro" id="IPR019587">
    <property type="entry name" value="Polyketide_cyclase/dehydratase"/>
</dbReference>
<comment type="caution">
    <text evidence="1">The sequence shown here is derived from an EMBL/GenBank/DDBJ whole genome shotgun (WGS) entry which is preliminary data.</text>
</comment>
<accession>A0ABU7XM91</accession>
<keyword evidence="2" id="KW-1185">Reference proteome</keyword>
<dbReference type="Gene3D" id="3.30.530.20">
    <property type="match status" value="1"/>
</dbReference>
<evidence type="ECO:0000313" key="1">
    <source>
        <dbReference type="EMBL" id="MEF3367673.1"/>
    </source>
</evidence>
<dbReference type="RefSeq" id="WP_332082716.1">
    <property type="nucleotide sequence ID" value="NZ_JAZHYN010000052.1"/>
</dbReference>
<dbReference type="EMBL" id="JAZHYN010000052">
    <property type="protein sequence ID" value="MEF3367673.1"/>
    <property type="molecule type" value="Genomic_DNA"/>
</dbReference>
<reference evidence="1 2" key="1">
    <citation type="submission" date="2024-02" db="EMBL/GenBank/DDBJ databases">
        <authorList>
            <person name="Grouzdev D."/>
        </authorList>
    </citation>
    <scope>NUCLEOTIDE SEQUENCE [LARGE SCALE GENOMIC DNA]</scope>
    <source>
        <strain evidence="1 2">9N</strain>
    </source>
</reference>
<dbReference type="SUPFAM" id="SSF55961">
    <property type="entry name" value="Bet v1-like"/>
    <property type="match status" value="1"/>
</dbReference>